<gene>
    <name evidence="3" type="ORF">LTR91_003190</name>
</gene>
<comment type="similarity">
    <text evidence="1">Belongs to the STK19 family.</text>
</comment>
<sequence length="392" mass="42038">MPVSKSPFPRRKSSSTSPFTAYPRKKPSLSRQSSSFLKDKFTDEQLSDSGLTPSLAPSGIPQDVLSLIRYVQQNTWDAIPEVSGMNSSRIAESLRYRETLPPIVSLPHLYALSVSPTEAERGLARLVAQGVVRKVVVPGRAVAKSGGSVLLEGVVIIDEWKTLLRAQGDIAERAKDKYFVLMDARSGCTTTLTTGLGRDEVQQLVRAGFLTNPGAFSNAGNPSAIPGMSSLLDLSKAGHSAPTGSLAAVGGRGAVHESGGGGSALSTQSSRSNKSTILSPEMTFSLPNTGAYLKLLSSARLHLVHLLKQLSPRYKEATRDLLKERWEGNTLGDAASVAKRARGEWNGVLPGKTKKWREFHGLRLDWVLEECVGSGVVEVFETGMGVTGVRAR</sequence>
<evidence type="ECO:0000313" key="3">
    <source>
        <dbReference type="EMBL" id="KAK1008122.1"/>
    </source>
</evidence>
<dbReference type="PANTHER" id="PTHR15243">
    <property type="entry name" value="SERINE/THREONINE-PROTEIN KINASE 19"/>
    <property type="match status" value="1"/>
</dbReference>
<accession>A0AAN6KYG5</accession>
<evidence type="ECO:0008006" key="5">
    <source>
        <dbReference type="Google" id="ProtNLM"/>
    </source>
</evidence>
<proteinExistence type="inferred from homology"/>
<feature type="region of interest" description="Disordered" evidence="2">
    <location>
        <begin position="1"/>
        <end position="34"/>
    </location>
</feature>
<feature type="region of interest" description="Disordered" evidence="2">
    <location>
        <begin position="243"/>
        <end position="272"/>
    </location>
</feature>
<dbReference type="InterPro" id="IPR018865">
    <property type="entry name" value="STK19-like"/>
</dbReference>
<protein>
    <recommendedName>
        <fullName evidence="5">Serine-threonine protein kinase 19</fullName>
    </recommendedName>
</protein>
<dbReference type="PANTHER" id="PTHR15243:SF0">
    <property type="entry name" value="SERINE_THREONINE-PROTEIN KINASE 19"/>
    <property type="match status" value="1"/>
</dbReference>
<dbReference type="Proteomes" id="UP001175353">
    <property type="component" value="Unassembled WGS sequence"/>
</dbReference>
<comment type="caution">
    <text evidence="3">The sequence shown here is derived from an EMBL/GenBank/DDBJ whole genome shotgun (WGS) entry which is preliminary data.</text>
</comment>
<evidence type="ECO:0000313" key="4">
    <source>
        <dbReference type="Proteomes" id="UP001175353"/>
    </source>
</evidence>
<dbReference type="GO" id="GO:0046579">
    <property type="term" value="P:positive regulation of Ras protein signal transduction"/>
    <property type="evidence" value="ECO:0007669"/>
    <property type="project" value="TreeGrafter"/>
</dbReference>
<dbReference type="EMBL" id="JAUJLE010000016">
    <property type="protein sequence ID" value="KAK1008122.1"/>
    <property type="molecule type" value="Genomic_DNA"/>
</dbReference>
<reference evidence="3" key="1">
    <citation type="submission" date="2023-06" db="EMBL/GenBank/DDBJ databases">
        <title>Black Yeasts Isolated from many extreme environments.</title>
        <authorList>
            <person name="Coleine C."/>
            <person name="Stajich J.E."/>
            <person name="Selbmann L."/>
        </authorList>
    </citation>
    <scope>NUCLEOTIDE SEQUENCE</scope>
    <source>
        <strain evidence="3">CCFEE 5200</strain>
    </source>
</reference>
<name>A0AAN6KYG5_9PEZI</name>
<keyword evidence="4" id="KW-1185">Reference proteome</keyword>
<organism evidence="3 4">
    <name type="scientific">Friedmanniomyces endolithicus</name>
    <dbReference type="NCBI Taxonomy" id="329885"/>
    <lineage>
        <taxon>Eukaryota</taxon>
        <taxon>Fungi</taxon>
        <taxon>Dikarya</taxon>
        <taxon>Ascomycota</taxon>
        <taxon>Pezizomycotina</taxon>
        <taxon>Dothideomycetes</taxon>
        <taxon>Dothideomycetidae</taxon>
        <taxon>Mycosphaerellales</taxon>
        <taxon>Teratosphaeriaceae</taxon>
        <taxon>Friedmanniomyces</taxon>
    </lineage>
</organism>
<feature type="compositionally biased region" description="Gly residues" evidence="2">
    <location>
        <begin position="250"/>
        <end position="263"/>
    </location>
</feature>
<evidence type="ECO:0000256" key="1">
    <source>
        <dbReference type="ARBA" id="ARBA00093458"/>
    </source>
</evidence>
<dbReference type="Pfam" id="PF10494">
    <property type="entry name" value="Stk19"/>
    <property type="match status" value="1"/>
</dbReference>
<dbReference type="AlphaFoldDB" id="A0AAN6KYG5"/>
<evidence type="ECO:0000256" key="2">
    <source>
        <dbReference type="SAM" id="MobiDB-lite"/>
    </source>
</evidence>